<dbReference type="InterPro" id="IPR025631">
    <property type="entry name" value="Porin_10"/>
</dbReference>
<dbReference type="PATRIC" id="fig|927665.4.peg.3355"/>
<feature type="signal peptide" evidence="1">
    <location>
        <begin position="1"/>
        <end position="20"/>
    </location>
</feature>
<comment type="caution">
    <text evidence="2">The sequence shown here is derived from an EMBL/GenBank/DDBJ whole genome shotgun (WGS) entry which is preliminary data.</text>
</comment>
<evidence type="ECO:0000313" key="3">
    <source>
        <dbReference type="Proteomes" id="UP000033047"/>
    </source>
</evidence>
<evidence type="ECO:0000256" key="1">
    <source>
        <dbReference type="SAM" id="SignalP"/>
    </source>
</evidence>
<organism evidence="2 3">
    <name type="scientific">Parabacteroides goldsteinii DSM 19448 = WAL 12034</name>
    <dbReference type="NCBI Taxonomy" id="927665"/>
    <lineage>
        <taxon>Bacteria</taxon>
        <taxon>Pseudomonadati</taxon>
        <taxon>Bacteroidota</taxon>
        <taxon>Bacteroidia</taxon>
        <taxon>Bacteroidales</taxon>
        <taxon>Tannerellaceae</taxon>
        <taxon>Parabacteroides</taxon>
    </lineage>
</organism>
<gene>
    <name evidence="2" type="ORF">HMPREF1535_03267</name>
</gene>
<dbReference type="Proteomes" id="UP000033047">
    <property type="component" value="Unassembled WGS sequence"/>
</dbReference>
<dbReference type="STRING" id="927665.HMPREF1535_03267"/>
<proteinExistence type="predicted"/>
<sequence length="711" mass="81105">MKHCLYILLLLIVSATTVQAQRGASRADQKGGGKRGGFSLSNLTSSQKDIPDSLLVADSAALNSKRITAYRLTPSLGEAYVAPLDTNKLNFSNSTLVESKSLAIGYLANLGAPAQTKIFSERQEARDFIFADAYDYYITTPENAYFYNTKIPYTNVLYTTAGGSTNKEEQLKGTMTMNFGKKINVGADIDYIYGRGHYKNNGNKLLSYRFFGSYQTDRYEMHAYLSNFNFVNYENGGMANDSTISHPDEYFPEGRPSDTKSYDIRYLTNAWNRVRGKRYFLTQRYNLGFTRELEEEDEEGNPKEMFVPVSSIIHTIDYEDNRRRFIADNTALMDSSYIVDDNGLRFPRIYGLGATLNDQTSSWNLKNTIGLSLREGFQDWVKFGLTAFVRLEKRRFKLEPRIEGLDYGEYGRGPYFSVDNIDLKNLPTAKLYDEFSTYVGAELSKRQGSILTYNARGELCMVGSDVGEFRVTGDLQTRFKLFNKDAVIKADAYIKNVTPAFYMRHNHSRYYWWDNPNFNMTQQIYAGGEVYLESSKTTLKAGVESIQNYIYFNKQGFPVQHGSNLQVVSARIKQDFRFRAFGWENEACWQLSSDESVLPLPSLSAYSNMYLAVKVAKVLTVQLGANVYYNTAYYAPYYEPATQQFQVQDEVKVGNYPLVNAYVNFHLKQARFFVMAYNLSSKFADPNYFSLAHYPLNPMVLKMGIAVTFNN</sequence>
<accession>A0A0F5J7G0</accession>
<dbReference type="RefSeq" id="WP_046146813.1">
    <property type="nucleotide sequence ID" value="NZ_KQ033913.1"/>
</dbReference>
<feature type="chain" id="PRO_5002489278" description="Porin" evidence="1">
    <location>
        <begin position="21"/>
        <end position="711"/>
    </location>
</feature>
<dbReference type="AlphaFoldDB" id="A0A0F5J7G0"/>
<dbReference type="GeneID" id="69979799"/>
<dbReference type="HOGENOM" id="CLU_025041_0_0_10"/>
<reference evidence="2 3" key="1">
    <citation type="submission" date="2013-04" db="EMBL/GenBank/DDBJ databases">
        <title>The Genome Sequence of Parabacteroides goldsteinii DSM 19448.</title>
        <authorList>
            <consortium name="The Broad Institute Genomics Platform"/>
            <person name="Earl A."/>
            <person name="Ward D."/>
            <person name="Feldgarden M."/>
            <person name="Gevers D."/>
            <person name="Martens E."/>
            <person name="Sakamoto M."/>
            <person name="Benno Y."/>
            <person name="Song Y."/>
            <person name="Liu C."/>
            <person name="Lee J."/>
            <person name="Bolanos M."/>
            <person name="Vaisanen M.L."/>
            <person name="Finegold S.M."/>
            <person name="Walker B."/>
            <person name="Young S."/>
            <person name="Zeng Q."/>
            <person name="Gargeya S."/>
            <person name="Fitzgerald M."/>
            <person name="Haas B."/>
            <person name="Abouelleil A."/>
            <person name="Allen A.W."/>
            <person name="Alvarado L."/>
            <person name="Arachchi H.M."/>
            <person name="Berlin A.M."/>
            <person name="Chapman S.B."/>
            <person name="Gainer-Dewar J."/>
            <person name="Goldberg J."/>
            <person name="Griggs A."/>
            <person name="Gujja S."/>
            <person name="Hansen M."/>
            <person name="Howarth C."/>
            <person name="Imamovic A."/>
            <person name="Ireland A."/>
            <person name="Larimer J."/>
            <person name="McCowan C."/>
            <person name="Murphy C."/>
            <person name="Pearson M."/>
            <person name="Poon T.W."/>
            <person name="Priest M."/>
            <person name="Roberts A."/>
            <person name="Saif S."/>
            <person name="Shea T."/>
            <person name="Sisk P."/>
            <person name="Sykes S."/>
            <person name="Wortman J."/>
            <person name="Nusbaum C."/>
            <person name="Birren B."/>
        </authorList>
    </citation>
    <scope>NUCLEOTIDE SEQUENCE [LARGE SCALE GENOMIC DNA]</scope>
    <source>
        <strain evidence="2 3">DSM 19448</strain>
    </source>
</reference>
<protein>
    <recommendedName>
        <fullName evidence="4">Porin</fullName>
    </recommendedName>
</protein>
<dbReference type="Pfam" id="PF14121">
    <property type="entry name" value="Porin_10"/>
    <property type="match status" value="1"/>
</dbReference>
<keyword evidence="1" id="KW-0732">Signal</keyword>
<name>A0A0F5J7G0_9BACT</name>
<evidence type="ECO:0008006" key="4">
    <source>
        <dbReference type="Google" id="ProtNLM"/>
    </source>
</evidence>
<evidence type="ECO:0000313" key="2">
    <source>
        <dbReference type="EMBL" id="KKB53719.1"/>
    </source>
</evidence>
<dbReference type="EMBL" id="AQHV01000014">
    <property type="protein sequence ID" value="KKB53719.1"/>
    <property type="molecule type" value="Genomic_DNA"/>
</dbReference>